<evidence type="ECO:0000256" key="5">
    <source>
        <dbReference type="ARBA" id="ARBA00024937"/>
    </source>
</evidence>
<evidence type="ECO:0000256" key="1">
    <source>
        <dbReference type="ARBA" id="ARBA00021390"/>
    </source>
</evidence>
<evidence type="ECO:0000256" key="3">
    <source>
        <dbReference type="ARBA" id="ARBA00023015"/>
    </source>
</evidence>
<dbReference type="Pfam" id="PF00455">
    <property type="entry name" value="DeoRC"/>
    <property type="match status" value="1"/>
</dbReference>
<organism evidence="7 8">
    <name type="scientific">Microbacterium telephonicum</name>
    <dbReference type="NCBI Taxonomy" id="1714841"/>
    <lineage>
        <taxon>Bacteria</taxon>
        <taxon>Bacillati</taxon>
        <taxon>Actinomycetota</taxon>
        <taxon>Actinomycetes</taxon>
        <taxon>Micrococcales</taxon>
        <taxon>Microbacteriaceae</taxon>
        <taxon>Microbacterium</taxon>
    </lineage>
</organism>
<dbReference type="InterPro" id="IPR037171">
    <property type="entry name" value="NagB/RpiA_transferase-like"/>
</dbReference>
<evidence type="ECO:0000313" key="8">
    <source>
        <dbReference type="Proteomes" id="UP000273158"/>
    </source>
</evidence>
<feature type="domain" description="HTH deoR-type" evidence="6">
    <location>
        <begin position="3"/>
        <end position="58"/>
    </location>
</feature>
<dbReference type="PRINTS" id="PR00037">
    <property type="entry name" value="HTHLACR"/>
</dbReference>
<dbReference type="SMART" id="SM00420">
    <property type="entry name" value="HTH_DEOR"/>
    <property type="match status" value="1"/>
</dbReference>
<reference evidence="7 8" key="1">
    <citation type="journal article" date="2015" name="Stand. Genomic Sci.">
        <title>Genomic Encyclopedia of Bacterial and Archaeal Type Strains, Phase III: the genomes of soil and plant-associated and newly described type strains.</title>
        <authorList>
            <person name="Whitman W.B."/>
            <person name="Woyke T."/>
            <person name="Klenk H.P."/>
            <person name="Zhou Y."/>
            <person name="Lilburn T.G."/>
            <person name="Beck B.J."/>
            <person name="De Vos P."/>
            <person name="Vandamme P."/>
            <person name="Eisen J.A."/>
            <person name="Garrity G."/>
            <person name="Hugenholtz P."/>
            <person name="Kyrpides N.C."/>
        </authorList>
    </citation>
    <scope>NUCLEOTIDE SEQUENCE [LARGE SCALE GENOMIC DNA]</scope>
    <source>
        <strain evidence="7 8">S2T63</strain>
    </source>
</reference>
<evidence type="ECO:0000313" key="7">
    <source>
        <dbReference type="EMBL" id="RLK47889.1"/>
    </source>
</evidence>
<keyword evidence="4" id="KW-0804">Transcription</keyword>
<keyword evidence="8" id="KW-1185">Reference proteome</keyword>
<dbReference type="SMART" id="SM01134">
    <property type="entry name" value="DeoRC"/>
    <property type="match status" value="1"/>
</dbReference>
<gene>
    <name evidence="7" type="ORF">C7474_2488</name>
</gene>
<dbReference type="PANTHER" id="PTHR30363">
    <property type="entry name" value="HTH-TYPE TRANSCRIPTIONAL REGULATOR SRLR-RELATED"/>
    <property type="match status" value="1"/>
</dbReference>
<proteinExistence type="predicted"/>
<evidence type="ECO:0000256" key="4">
    <source>
        <dbReference type="ARBA" id="ARBA00023163"/>
    </source>
</evidence>
<sequence>MKSSIRQSLIIDAARADGRVEVAALAERFDVTAETIRRDLTSLERKGLVHRVYGGAIPLARLGYEPSLADRTHAQQDEKERIARAALSELPDGGSVSFDAGTSVSRMVDLLPDDVALTVITHAPALIPALAARSGITLHLAGGEIRSLTLAAVGSWAERAYAETAIDVAFVGTNAVSVGRGLCAPDLREAAVKRAMVRHAERVILLADHTKLGRTDFGVICPLEDIDLLITDSAAEPELVDEIRSAGVDVLVV</sequence>
<dbReference type="RefSeq" id="WP_121060332.1">
    <property type="nucleotide sequence ID" value="NZ_RCDB01000003.1"/>
</dbReference>
<dbReference type="PANTHER" id="PTHR30363:SF4">
    <property type="entry name" value="GLYCEROL-3-PHOSPHATE REGULON REPRESSOR"/>
    <property type="match status" value="1"/>
</dbReference>
<name>A0A498BYG9_9MICO</name>
<keyword evidence="2" id="KW-0678">Repressor</keyword>
<dbReference type="OrthoDB" id="7688673at2"/>
<dbReference type="Gene3D" id="3.40.50.1360">
    <property type="match status" value="1"/>
</dbReference>
<dbReference type="InterPro" id="IPR036388">
    <property type="entry name" value="WH-like_DNA-bd_sf"/>
</dbReference>
<dbReference type="SUPFAM" id="SSF100950">
    <property type="entry name" value="NagB/RpiA/CoA transferase-like"/>
    <property type="match status" value="1"/>
</dbReference>
<keyword evidence="3" id="KW-0805">Transcription regulation</keyword>
<dbReference type="EMBL" id="RCDB01000003">
    <property type="protein sequence ID" value="RLK47889.1"/>
    <property type="molecule type" value="Genomic_DNA"/>
</dbReference>
<evidence type="ECO:0000259" key="6">
    <source>
        <dbReference type="PROSITE" id="PS51000"/>
    </source>
</evidence>
<comment type="caution">
    <text evidence="7">The sequence shown here is derived from an EMBL/GenBank/DDBJ whole genome shotgun (WGS) entry which is preliminary data.</text>
</comment>
<dbReference type="AlphaFoldDB" id="A0A498BYG9"/>
<dbReference type="Pfam" id="PF08220">
    <property type="entry name" value="HTH_DeoR"/>
    <property type="match status" value="1"/>
</dbReference>
<dbReference type="Proteomes" id="UP000273158">
    <property type="component" value="Unassembled WGS sequence"/>
</dbReference>
<dbReference type="InterPro" id="IPR050313">
    <property type="entry name" value="Carb_Metab_HTH_regulators"/>
</dbReference>
<dbReference type="Gene3D" id="1.10.10.10">
    <property type="entry name" value="Winged helix-like DNA-binding domain superfamily/Winged helix DNA-binding domain"/>
    <property type="match status" value="1"/>
</dbReference>
<dbReference type="PROSITE" id="PS51000">
    <property type="entry name" value="HTH_DEOR_2"/>
    <property type="match status" value="1"/>
</dbReference>
<accession>A0A498BYG9</accession>
<dbReference type="InterPro" id="IPR036390">
    <property type="entry name" value="WH_DNA-bd_sf"/>
</dbReference>
<comment type="function">
    <text evidence="5">Repressor of the lactose catabolism operon. Galactose-6-phosphate is the inducer.</text>
</comment>
<evidence type="ECO:0000256" key="2">
    <source>
        <dbReference type="ARBA" id="ARBA00022491"/>
    </source>
</evidence>
<dbReference type="InterPro" id="IPR001034">
    <property type="entry name" value="DeoR_HTH"/>
</dbReference>
<dbReference type="GO" id="GO:0003700">
    <property type="term" value="F:DNA-binding transcription factor activity"/>
    <property type="evidence" value="ECO:0007669"/>
    <property type="project" value="InterPro"/>
</dbReference>
<protein>
    <recommendedName>
        <fullName evidence="1">Lactose phosphotransferase system repressor</fullName>
    </recommendedName>
</protein>
<dbReference type="SUPFAM" id="SSF46785">
    <property type="entry name" value="Winged helix' DNA-binding domain"/>
    <property type="match status" value="1"/>
</dbReference>
<dbReference type="InterPro" id="IPR014036">
    <property type="entry name" value="DeoR-like_C"/>
</dbReference>